<name>U2K797_9FIRM</name>
<proteinExistence type="predicted"/>
<organism evidence="1 2">
    <name type="scientific">Ruminococcus callidus ATCC 27760</name>
    <dbReference type="NCBI Taxonomy" id="411473"/>
    <lineage>
        <taxon>Bacteria</taxon>
        <taxon>Bacillati</taxon>
        <taxon>Bacillota</taxon>
        <taxon>Clostridia</taxon>
        <taxon>Eubacteriales</taxon>
        <taxon>Oscillospiraceae</taxon>
        <taxon>Ruminococcus</taxon>
    </lineage>
</organism>
<protein>
    <submittedName>
        <fullName evidence="1">Uncharacterized protein</fullName>
    </submittedName>
</protein>
<dbReference type="RefSeq" id="WP_021681386.1">
    <property type="nucleotide sequence ID" value="NZ_KI260345.1"/>
</dbReference>
<dbReference type="PATRIC" id="fig|411473.3.peg.2644"/>
<evidence type="ECO:0000313" key="1">
    <source>
        <dbReference type="EMBL" id="ERJ88132.1"/>
    </source>
</evidence>
<keyword evidence="2" id="KW-1185">Reference proteome</keyword>
<evidence type="ECO:0000313" key="2">
    <source>
        <dbReference type="Proteomes" id="UP000016662"/>
    </source>
</evidence>
<reference evidence="1 2" key="1">
    <citation type="submission" date="2013-07" db="EMBL/GenBank/DDBJ databases">
        <authorList>
            <person name="Weinstock G."/>
            <person name="Sodergren E."/>
            <person name="Wylie T."/>
            <person name="Fulton L."/>
            <person name="Fulton R."/>
            <person name="Fronick C."/>
            <person name="O'Laughlin M."/>
            <person name="Godfrey J."/>
            <person name="Miner T."/>
            <person name="Herter B."/>
            <person name="Appelbaum E."/>
            <person name="Cordes M."/>
            <person name="Lek S."/>
            <person name="Wollam A."/>
            <person name="Pepin K.H."/>
            <person name="Palsikar V.B."/>
            <person name="Mitreva M."/>
            <person name="Wilson R.K."/>
        </authorList>
    </citation>
    <scope>NUCLEOTIDE SEQUENCE [LARGE SCALE GENOMIC DNA]</scope>
    <source>
        <strain evidence="1 2">ATCC 27760</strain>
    </source>
</reference>
<dbReference type="HOGENOM" id="CLU_1141919_0_0_9"/>
<sequence length="243" mass="28243">MSGKKRGPKPRYEEEDVLEAMAVYFYEHMVVRKEDLSVFTMDAIYDDIQHDASQSILYRNVAFPKYSRMRKMLIDHLSAYGLYQEKERLTAAVASRIIETYEIDAEKEDMDVLLSNHYTLTTYGGPVITCIAKLPAVEALDTLARIESKEKQKSLTWSRINMLRKLCQKIKKRNADVILAVIPQYNKAIYLNQNGRIDKHINNINPLCDTLLFFVKDTPEGRAFVKEQKFLVFPFFSPEDELQ</sequence>
<gene>
    <name evidence="1" type="ORF">RUMCAL_03158</name>
</gene>
<dbReference type="EMBL" id="AWVF01000415">
    <property type="protein sequence ID" value="ERJ88132.1"/>
    <property type="molecule type" value="Genomic_DNA"/>
</dbReference>
<comment type="caution">
    <text evidence="1">The sequence shown here is derived from an EMBL/GenBank/DDBJ whole genome shotgun (WGS) entry which is preliminary data.</text>
</comment>
<dbReference type="AlphaFoldDB" id="U2K797"/>
<dbReference type="Proteomes" id="UP000016662">
    <property type="component" value="Unassembled WGS sequence"/>
</dbReference>
<accession>U2K797</accession>